<evidence type="ECO:0000256" key="1">
    <source>
        <dbReference type="SAM" id="Phobius"/>
    </source>
</evidence>
<dbReference type="OrthoDB" id="2969146at2"/>
<feature type="transmembrane region" description="Helical" evidence="1">
    <location>
        <begin position="30"/>
        <end position="49"/>
    </location>
</feature>
<gene>
    <name evidence="2" type="ORF">FG383_00015</name>
</gene>
<accession>A0A544TMQ2</accession>
<keyword evidence="1" id="KW-0812">Transmembrane</keyword>
<dbReference type="RefSeq" id="WP_142604805.1">
    <property type="nucleotide sequence ID" value="NZ_VDGG01000001.1"/>
</dbReference>
<comment type="caution">
    <text evidence="2">The sequence shown here is derived from an EMBL/GenBank/DDBJ whole genome shotgun (WGS) entry which is preliminary data.</text>
</comment>
<dbReference type="EMBL" id="VDGG01000001">
    <property type="protein sequence ID" value="TQR18719.1"/>
    <property type="molecule type" value="Genomic_DNA"/>
</dbReference>
<feature type="transmembrane region" description="Helical" evidence="1">
    <location>
        <begin position="87"/>
        <end position="107"/>
    </location>
</feature>
<dbReference type="Proteomes" id="UP000318937">
    <property type="component" value="Unassembled WGS sequence"/>
</dbReference>
<proteinExistence type="predicted"/>
<organism evidence="2 3">
    <name type="scientific">Psychrobacillus soli</name>
    <dbReference type="NCBI Taxonomy" id="1543965"/>
    <lineage>
        <taxon>Bacteria</taxon>
        <taxon>Bacillati</taxon>
        <taxon>Bacillota</taxon>
        <taxon>Bacilli</taxon>
        <taxon>Bacillales</taxon>
        <taxon>Bacillaceae</taxon>
        <taxon>Psychrobacillus</taxon>
    </lineage>
</organism>
<dbReference type="AlphaFoldDB" id="A0A544TMQ2"/>
<evidence type="ECO:0000313" key="2">
    <source>
        <dbReference type="EMBL" id="TQR18719.1"/>
    </source>
</evidence>
<keyword evidence="3" id="KW-1185">Reference proteome</keyword>
<keyword evidence="1" id="KW-1133">Transmembrane helix</keyword>
<protein>
    <submittedName>
        <fullName evidence="2">Uncharacterized protein</fullName>
    </submittedName>
</protein>
<keyword evidence="1" id="KW-0472">Membrane</keyword>
<evidence type="ECO:0000313" key="3">
    <source>
        <dbReference type="Proteomes" id="UP000318937"/>
    </source>
</evidence>
<sequence>MRITVGILSALFGAILTSITINSHSMIEAIIFHAYGVVFIVLGLILIKYRKNKKGKIYARPMGIAIVMSIFGIGMILKPILTSSSGLVGGGIFYLIVGLILALVDYLEE</sequence>
<name>A0A544TMQ2_9BACI</name>
<feature type="transmembrane region" description="Helical" evidence="1">
    <location>
        <begin position="61"/>
        <end position="81"/>
    </location>
</feature>
<reference evidence="2 3" key="1">
    <citation type="submission" date="2019-05" db="EMBL/GenBank/DDBJ databases">
        <title>Psychrobacillus vulpis sp. nov., a new species isolated from feces of a red fox that inhabits in The Tablas de Daimiel Natural Park, Albacete, Spain.</title>
        <authorList>
            <person name="Rodriguez M."/>
            <person name="Reina J.C."/>
            <person name="Bejar V."/>
            <person name="Llamas I."/>
        </authorList>
    </citation>
    <scope>NUCLEOTIDE SEQUENCE [LARGE SCALE GENOMIC DNA]</scope>
    <source>
        <strain evidence="2 3">NHI-2</strain>
    </source>
</reference>